<reference evidence="1 2" key="1">
    <citation type="journal article" date="2013" name="J. Mol. Microbiol. Biotechnol.">
        <title>Analysis of the Complete Genomes of Acholeplasma brassicae , A. palmae and A. laidlawii and Their Comparison to the Obligate Parasites from ' Candidatus Phytoplasma'.</title>
        <authorList>
            <person name="Kube M."/>
            <person name="Siewert C."/>
            <person name="Migdoll A.M."/>
            <person name="Duduk B."/>
            <person name="Holz S."/>
            <person name="Rabus R."/>
            <person name="Seemuller E."/>
            <person name="Mitrovic J."/>
            <person name="Muller I."/>
            <person name="Buttner C."/>
            <person name="Reinhardt R."/>
        </authorList>
    </citation>
    <scope>NUCLEOTIDE SEQUENCE [LARGE SCALE GENOMIC DNA]</scope>
    <source>
        <strain evidence="2">0502</strain>
    </source>
</reference>
<dbReference type="EMBL" id="FO681348">
    <property type="protein sequence ID" value="CCV66035.1"/>
    <property type="molecule type" value="Genomic_DNA"/>
</dbReference>
<protein>
    <submittedName>
        <fullName evidence="1">Uncharacterized protein</fullName>
    </submittedName>
</protein>
<proteinExistence type="predicted"/>
<evidence type="ECO:0000313" key="2">
    <source>
        <dbReference type="Proteomes" id="UP000032737"/>
    </source>
</evidence>
<accession>U4KNY6</accession>
<sequence length="192" mass="22091">MKTITKKKSNWLYENRLKLVLLLFLVVLPLLLIPAIYASQYIQSKPILFEDKKAEAIELSDLKIFTIEYEITQIKETSSELKNGYYTITYTINKEATVNTFQNIKVAFQLSTRWQEYNSANSVSAVTLGQEKSSSISFNLDMNKSVLPLIKPQGPYLYMMLTYEEMIFDTPTPKTVYVKLPMDFSNTVIIPA</sequence>
<dbReference type="HOGENOM" id="CLU_1412453_0_0_14"/>
<gene>
    <name evidence="1" type="ORF">BN85310140</name>
</gene>
<name>U4KNY6_9MOLU</name>
<dbReference type="RefSeq" id="WP_030004897.1">
    <property type="nucleotide sequence ID" value="NC_022549.1"/>
</dbReference>
<dbReference type="Proteomes" id="UP000032737">
    <property type="component" value="Chromosome"/>
</dbReference>
<dbReference type="AlphaFoldDB" id="U4KNY6"/>
<keyword evidence="2" id="KW-1185">Reference proteome</keyword>
<evidence type="ECO:0000313" key="1">
    <source>
        <dbReference type="EMBL" id="CCV66035.1"/>
    </source>
</evidence>
<dbReference type="KEGG" id="abra:BN85310140"/>
<organism evidence="1 2">
    <name type="scientific">Acholeplasma brassicae</name>
    <dbReference type="NCBI Taxonomy" id="61635"/>
    <lineage>
        <taxon>Bacteria</taxon>
        <taxon>Bacillati</taxon>
        <taxon>Mycoplasmatota</taxon>
        <taxon>Mollicutes</taxon>
        <taxon>Acholeplasmatales</taxon>
        <taxon>Acholeplasmataceae</taxon>
        <taxon>Acholeplasma</taxon>
    </lineage>
</organism>